<keyword evidence="3" id="KW-0732">Signal</keyword>
<accession>A0ABR1MFZ9</accession>
<feature type="domain" description="Glucose-methanol-choline oxidoreductase N-terminal" evidence="5">
    <location>
        <begin position="302"/>
        <end position="316"/>
    </location>
</feature>
<dbReference type="SUPFAM" id="SSF51905">
    <property type="entry name" value="FAD/NAD(P)-binding domain"/>
    <property type="match status" value="1"/>
</dbReference>
<dbReference type="SUPFAM" id="SSF54373">
    <property type="entry name" value="FAD-linked reductases, C-terminal domain"/>
    <property type="match status" value="1"/>
</dbReference>
<dbReference type="PANTHER" id="PTHR11552">
    <property type="entry name" value="GLUCOSE-METHANOL-CHOLINE GMC OXIDOREDUCTASE"/>
    <property type="match status" value="1"/>
</dbReference>
<sequence>MARCSLSLGRLARMLCVQLFLSQISVPGAEAANSSSVEIYDYIIVGGGTAGLALSTRLSQLLPGSSILVLEAGPAAPHSPNILIPGLKGSNLNGPHDWNLTTVPQAQLNGRSVTQPRGRVLGGSTALNLMVWDRAAAAEYDVWAQPHFGGDEGWGWESLYGAMLRAENFTRPADEGVYGNAGVAYGGPVQMVVNRYVPEQQLAFIPAMVNLGAPLNQESLGGNPLGAGRQPSTLRSSDYSRSYATAYLPLAGSNVNVVTDVTVTTVLFEDEKDASGELVARGVTLADGPIINARKEVILSAGSLKSPQILESSGIGNSRILSAAGIEPLLDLPGVGENLQDHVKVQNVYQLKANYSSFDRIRYDAAYAAQQLDLWYRNETSAYDYTGSTIAFLTWSQVAGANTSFVPSPAAANDTAAAAMAHSAIDEAKLGFLLDEETNAPALELLFSDGYFGAASYPAANTSLYGANFFTLIAGVQHLFSTGSVHVDASAEAPATAAPRIDPRYLEHPYDAAALREAAKYLRRVAATPPLSAFVEAEYEPGLEVKTDEQWEAYVRQAGSTLFHPTGTCAMMERAIGGVVDGRLRVHGTANLRVVDASVIPVQISAHIQTAVYGIAERAARLIAGS</sequence>
<dbReference type="InterPro" id="IPR012132">
    <property type="entry name" value="GMC_OxRdtase"/>
</dbReference>
<feature type="chain" id="PRO_5046459412" evidence="3">
    <location>
        <begin position="32"/>
        <end position="626"/>
    </location>
</feature>
<dbReference type="Proteomes" id="UP001365128">
    <property type="component" value="Unassembled WGS sequence"/>
</dbReference>
<dbReference type="PROSITE" id="PS00624">
    <property type="entry name" value="GMC_OXRED_2"/>
    <property type="match status" value="1"/>
</dbReference>
<evidence type="ECO:0000259" key="5">
    <source>
        <dbReference type="PROSITE" id="PS00624"/>
    </source>
</evidence>
<feature type="signal peptide" evidence="3">
    <location>
        <begin position="1"/>
        <end position="31"/>
    </location>
</feature>
<dbReference type="InterPro" id="IPR036188">
    <property type="entry name" value="FAD/NAD-bd_sf"/>
</dbReference>
<comment type="caution">
    <text evidence="6">The sequence shown here is derived from an EMBL/GenBank/DDBJ whole genome shotgun (WGS) entry which is preliminary data.</text>
</comment>
<evidence type="ECO:0000256" key="2">
    <source>
        <dbReference type="RuleBase" id="RU003968"/>
    </source>
</evidence>
<evidence type="ECO:0000256" key="1">
    <source>
        <dbReference type="ARBA" id="ARBA00010790"/>
    </source>
</evidence>
<feature type="domain" description="Glucose-methanol-choline oxidoreductase N-terminal" evidence="4">
    <location>
        <begin position="118"/>
        <end position="141"/>
    </location>
</feature>
<evidence type="ECO:0000259" key="4">
    <source>
        <dbReference type="PROSITE" id="PS00623"/>
    </source>
</evidence>
<dbReference type="PIRSF" id="PIRSF000137">
    <property type="entry name" value="Alcohol_oxidase"/>
    <property type="match status" value="1"/>
</dbReference>
<protein>
    <submittedName>
        <fullName evidence="6">Alcohol oxidase</fullName>
    </submittedName>
</protein>
<gene>
    <name evidence="6" type="ORF">IWX46DRAFT_51937</name>
</gene>
<dbReference type="PANTHER" id="PTHR11552:SF115">
    <property type="entry name" value="DEHYDROGENASE XPTC-RELATED"/>
    <property type="match status" value="1"/>
</dbReference>
<dbReference type="Pfam" id="PF00732">
    <property type="entry name" value="GMC_oxred_N"/>
    <property type="match status" value="1"/>
</dbReference>
<dbReference type="Gene3D" id="3.50.50.60">
    <property type="entry name" value="FAD/NAD(P)-binding domain"/>
    <property type="match status" value="1"/>
</dbReference>
<proteinExistence type="inferred from homology"/>
<dbReference type="InterPro" id="IPR007867">
    <property type="entry name" value="GMC_OxRtase_C"/>
</dbReference>
<reference evidence="6 7" key="1">
    <citation type="submission" date="2024-04" db="EMBL/GenBank/DDBJ databases">
        <title>Phyllosticta paracitricarpa is synonymous to the EU quarantine fungus P. citricarpa based on phylogenomic analyses.</title>
        <authorList>
            <consortium name="Lawrence Berkeley National Laboratory"/>
            <person name="Van Ingen-Buijs V.A."/>
            <person name="Van Westerhoven A.C."/>
            <person name="Haridas S."/>
            <person name="Skiadas P."/>
            <person name="Martin F."/>
            <person name="Groenewald J.Z."/>
            <person name="Crous P.W."/>
            <person name="Seidl M.F."/>
        </authorList>
    </citation>
    <scope>NUCLEOTIDE SEQUENCE [LARGE SCALE GENOMIC DNA]</scope>
    <source>
        <strain evidence="6 7">CBS 122670</strain>
    </source>
</reference>
<keyword evidence="2" id="KW-0274">FAD</keyword>
<keyword evidence="7" id="KW-1185">Reference proteome</keyword>
<name>A0ABR1MFZ9_9PEZI</name>
<dbReference type="PROSITE" id="PS00623">
    <property type="entry name" value="GMC_OXRED_1"/>
    <property type="match status" value="1"/>
</dbReference>
<evidence type="ECO:0000313" key="7">
    <source>
        <dbReference type="Proteomes" id="UP001365128"/>
    </source>
</evidence>
<dbReference type="Pfam" id="PF05199">
    <property type="entry name" value="GMC_oxred_C"/>
    <property type="match status" value="1"/>
</dbReference>
<keyword evidence="2" id="KW-0285">Flavoprotein</keyword>
<dbReference type="Gene3D" id="3.30.560.10">
    <property type="entry name" value="Glucose Oxidase, domain 3"/>
    <property type="match status" value="1"/>
</dbReference>
<evidence type="ECO:0000256" key="3">
    <source>
        <dbReference type="SAM" id="SignalP"/>
    </source>
</evidence>
<evidence type="ECO:0000313" key="6">
    <source>
        <dbReference type="EMBL" id="KAK7548256.1"/>
    </source>
</evidence>
<organism evidence="6 7">
    <name type="scientific">Phyllosticta citricarpa</name>
    <dbReference type="NCBI Taxonomy" id="55181"/>
    <lineage>
        <taxon>Eukaryota</taxon>
        <taxon>Fungi</taxon>
        <taxon>Dikarya</taxon>
        <taxon>Ascomycota</taxon>
        <taxon>Pezizomycotina</taxon>
        <taxon>Dothideomycetes</taxon>
        <taxon>Dothideomycetes incertae sedis</taxon>
        <taxon>Botryosphaeriales</taxon>
        <taxon>Phyllostictaceae</taxon>
        <taxon>Phyllosticta</taxon>
    </lineage>
</organism>
<dbReference type="EMBL" id="JBBPDW010000011">
    <property type="protein sequence ID" value="KAK7548256.1"/>
    <property type="molecule type" value="Genomic_DNA"/>
</dbReference>
<comment type="similarity">
    <text evidence="1 2">Belongs to the GMC oxidoreductase family.</text>
</comment>
<dbReference type="InterPro" id="IPR000172">
    <property type="entry name" value="GMC_OxRdtase_N"/>
</dbReference>